<dbReference type="EMBL" id="JAMSLR010000001">
    <property type="protein sequence ID" value="MCM8747753.1"/>
    <property type="molecule type" value="Genomic_DNA"/>
</dbReference>
<evidence type="ECO:0000259" key="3">
    <source>
        <dbReference type="Pfam" id="PF19305"/>
    </source>
</evidence>
<protein>
    <submittedName>
        <fullName evidence="4">MmgE/PrpD family protein</fullName>
    </submittedName>
</protein>
<dbReference type="Gene3D" id="1.10.4100.10">
    <property type="entry name" value="2-methylcitrate dehydratase PrpD"/>
    <property type="match status" value="1"/>
</dbReference>
<gene>
    <name evidence="4" type="ORF">NET02_01175</name>
</gene>
<dbReference type="InterPro" id="IPR042188">
    <property type="entry name" value="MmgE/PrpD_sf_2"/>
</dbReference>
<dbReference type="InterPro" id="IPR005656">
    <property type="entry name" value="MmgE_PrpD"/>
</dbReference>
<dbReference type="Pfam" id="PF03972">
    <property type="entry name" value="MmgE_PrpD_N"/>
    <property type="match status" value="1"/>
</dbReference>
<dbReference type="PANTHER" id="PTHR16943">
    <property type="entry name" value="2-METHYLCITRATE DEHYDRATASE-RELATED"/>
    <property type="match status" value="1"/>
</dbReference>
<dbReference type="Gene3D" id="3.30.1330.120">
    <property type="entry name" value="2-methylcitrate dehydratase PrpD"/>
    <property type="match status" value="1"/>
</dbReference>
<feature type="domain" description="MmgE/PrpD N-terminal" evidence="2">
    <location>
        <begin position="5"/>
        <end position="245"/>
    </location>
</feature>
<dbReference type="SUPFAM" id="SSF103378">
    <property type="entry name" value="2-methylcitrate dehydratase PrpD"/>
    <property type="match status" value="1"/>
</dbReference>
<keyword evidence="5" id="KW-1185">Reference proteome</keyword>
<dbReference type="InterPro" id="IPR045336">
    <property type="entry name" value="MmgE_PrpD_N"/>
</dbReference>
<dbReference type="Proteomes" id="UP001165306">
    <property type="component" value="Unassembled WGS sequence"/>
</dbReference>
<dbReference type="GO" id="GO:0016829">
    <property type="term" value="F:lyase activity"/>
    <property type="evidence" value="ECO:0007669"/>
    <property type="project" value="InterPro"/>
</dbReference>
<accession>A0AA42BBG0</accession>
<dbReference type="InterPro" id="IPR045337">
    <property type="entry name" value="MmgE_PrpD_C"/>
</dbReference>
<evidence type="ECO:0000256" key="1">
    <source>
        <dbReference type="ARBA" id="ARBA00006174"/>
    </source>
</evidence>
<dbReference type="Pfam" id="PF19305">
    <property type="entry name" value="MmgE_PrpD_C"/>
    <property type="match status" value="1"/>
</dbReference>
<dbReference type="RefSeq" id="WP_284055539.1">
    <property type="nucleotide sequence ID" value="NZ_JAMSLR010000001.1"/>
</dbReference>
<name>A0AA42BBG0_9BACT</name>
<comment type="caution">
    <text evidence="4">The sequence shown here is derived from an EMBL/GenBank/DDBJ whole genome shotgun (WGS) entry which is preliminary data.</text>
</comment>
<reference evidence="4" key="1">
    <citation type="submission" date="2022-06" db="EMBL/GenBank/DDBJ databases">
        <title>CFH 74404 Thermomicrobiaceae sp.</title>
        <authorList>
            <person name="Ming H."/>
            <person name="Li W.-J."/>
            <person name="Zhao Z."/>
        </authorList>
    </citation>
    <scope>NUCLEOTIDE SEQUENCE</scope>
    <source>
        <strain evidence="4">CFH 74404</strain>
    </source>
</reference>
<sequence>MTMVEELAAFAVRASYDDLSQAARQQLKSRILDALGCAIGALDGAPIRGLRQHLEDFGGRPLASLIGGGQTTPDRAALYNGALVRYLDYNDSFLAPGETCHPSDNLSAVLAAAEYAGASGRELLAALAVAYQVQCRLSEVAPVRARGFDHVTQGAYAAAAGVARALGLDAARAAHGIAISGTAFNALRVTRTGRLSHWKGLAYPNTAFGATHAVFLAMRGITGPLEVFEGNKGFMDAIAGRFSMDWKQEDLEAVRRTILKKYNAEIHSQSAIEGLLELKAASGFRGEEIERIELDTFDVAFHIIGGGEEGDKYHVRTKEEADHSLPYMLAVAALDGQLGPEQYAPERIASQDVQSLLRRVVIRSDDELSRRFPAEMPARLQVVLHDGQVLSVEKRDYEGFHTRPMSWERVVQKFERLASPFTDAGQRRALVEAVTGLEAVNVRDLTRLFEAIGKEGTR</sequence>
<dbReference type="InterPro" id="IPR036148">
    <property type="entry name" value="MmgE/PrpD_sf"/>
</dbReference>
<organism evidence="4 5">
    <name type="scientific">Thermalbibacter longus</name>
    <dbReference type="NCBI Taxonomy" id="2951981"/>
    <lineage>
        <taxon>Bacteria</taxon>
        <taxon>Pseudomonadati</taxon>
        <taxon>Thermomicrobiota</taxon>
        <taxon>Thermomicrobia</taxon>
        <taxon>Thermomicrobiales</taxon>
        <taxon>Thermomicrobiaceae</taxon>
        <taxon>Thermalbibacter</taxon>
    </lineage>
</organism>
<dbReference type="PANTHER" id="PTHR16943:SF8">
    <property type="entry name" value="2-METHYLCITRATE DEHYDRATASE"/>
    <property type="match status" value="1"/>
</dbReference>
<comment type="similarity">
    <text evidence="1">Belongs to the PrpD family.</text>
</comment>
<evidence type="ECO:0000259" key="2">
    <source>
        <dbReference type="Pfam" id="PF03972"/>
    </source>
</evidence>
<evidence type="ECO:0000313" key="4">
    <source>
        <dbReference type="EMBL" id="MCM8747753.1"/>
    </source>
</evidence>
<dbReference type="InterPro" id="IPR042183">
    <property type="entry name" value="MmgE/PrpD_sf_1"/>
</dbReference>
<evidence type="ECO:0000313" key="5">
    <source>
        <dbReference type="Proteomes" id="UP001165306"/>
    </source>
</evidence>
<feature type="domain" description="MmgE/PrpD C-terminal" evidence="3">
    <location>
        <begin position="262"/>
        <end position="434"/>
    </location>
</feature>
<proteinExistence type="inferred from homology"/>
<dbReference type="AlphaFoldDB" id="A0AA42BBG0"/>